<evidence type="ECO:0000256" key="2">
    <source>
        <dbReference type="SAM" id="Phobius"/>
    </source>
</evidence>
<accession>A0A1I5SNB4</accession>
<dbReference type="EMBL" id="FOXI01000006">
    <property type="protein sequence ID" value="SFP72205.1"/>
    <property type="molecule type" value="Genomic_DNA"/>
</dbReference>
<feature type="compositionally biased region" description="Low complexity" evidence="1">
    <location>
        <begin position="70"/>
        <end position="89"/>
    </location>
</feature>
<keyword evidence="2" id="KW-0472">Membrane</keyword>
<organism evidence="4 5">
    <name type="scientific">Halolamina pelagica</name>
    <dbReference type="NCBI Taxonomy" id="699431"/>
    <lineage>
        <taxon>Archaea</taxon>
        <taxon>Methanobacteriati</taxon>
        <taxon>Methanobacteriota</taxon>
        <taxon>Stenosarchaea group</taxon>
        <taxon>Halobacteria</taxon>
        <taxon>Halobacteriales</taxon>
        <taxon>Haloferacaceae</taxon>
    </lineage>
</organism>
<keyword evidence="5" id="KW-1185">Reference proteome</keyword>
<sequence>MIDLVHRVAPSSPRARMVLTGALLVASMIGVLSTTMAGSTPAIVLAVLFTVAAAGLAVSLGSGLVEQAAAAPDDENPAASGSSASTAASDPIATLQQRYAAGELTDAEFEERMDRLLESGARTDEGRGSDREREPAFER</sequence>
<protein>
    <submittedName>
        <fullName evidence="4">Short C-terminal domain-containing protein</fullName>
    </submittedName>
</protein>
<dbReference type="Proteomes" id="UP000183769">
    <property type="component" value="Unassembled WGS sequence"/>
</dbReference>
<feature type="domain" description="SHOCT" evidence="3">
    <location>
        <begin position="90"/>
        <end position="117"/>
    </location>
</feature>
<gene>
    <name evidence="4" type="ORF">SAMN05216277_106209</name>
</gene>
<feature type="transmembrane region" description="Helical" evidence="2">
    <location>
        <begin position="43"/>
        <end position="65"/>
    </location>
</feature>
<keyword evidence="2" id="KW-1133">Transmembrane helix</keyword>
<dbReference type="RefSeq" id="WP_074878338.1">
    <property type="nucleotide sequence ID" value="NZ_FOXI01000006.1"/>
</dbReference>
<name>A0A1I5SNB4_9EURY</name>
<keyword evidence="2" id="KW-0812">Transmembrane</keyword>
<feature type="region of interest" description="Disordered" evidence="1">
    <location>
        <begin position="112"/>
        <end position="139"/>
    </location>
</feature>
<dbReference type="Pfam" id="PF09851">
    <property type="entry name" value="SHOCT"/>
    <property type="match status" value="1"/>
</dbReference>
<feature type="region of interest" description="Disordered" evidence="1">
    <location>
        <begin position="70"/>
        <end position="91"/>
    </location>
</feature>
<evidence type="ECO:0000313" key="5">
    <source>
        <dbReference type="Proteomes" id="UP000183769"/>
    </source>
</evidence>
<dbReference type="AlphaFoldDB" id="A0A1I5SNB4"/>
<dbReference type="InterPro" id="IPR018649">
    <property type="entry name" value="SHOCT"/>
</dbReference>
<feature type="transmembrane region" description="Helical" evidence="2">
    <location>
        <begin position="17"/>
        <end position="37"/>
    </location>
</feature>
<evidence type="ECO:0000313" key="4">
    <source>
        <dbReference type="EMBL" id="SFP72205.1"/>
    </source>
</evidence>
<proteinExistence type="predicted"/>
<reference evidence="5" key="1">
    <citation type="submission" date="2016-10" db="EMBL/GenBank/DDBJ databases">
        <authorList>
            <person name="Varghese N."/>
            <person name="Submissions S."/>
        </authorList>
    </citation>
    <scope>NUCLEOTIDE SEQUENCE [LARGE SCALE GENOMIC DNA]</scope>
    <source>
        <strain evidence="5">CGMCC 1.10329</strain>
    </source>
</reference>
<evidence type="ECO:0000256" key="1">
    <source>
        <dbReference type="SAM" id="MobiDB-lite"/>
    </source>
</evidence>
<evidence type="ECO:0000259" key="3">
    <source>
        <dbReference type="Pfam" id="PF09851"/>
    </source>
</evidence>